<organism evidence="3 4">
    <name type="scientific">Xylaria flabelliformis</name>
    <dbReference type="NCBI Taxonomy" id="2512241"/>
    <lineage>
        <taxon>Eukaryota</taxon>
        <taxon>Fungi</taxon>
        <taxon>Dikarya</taxon>
        <taxon>Ascomycota</taxon>
        <taxon>Pezizomycotina</taxon>
        <taxon>Sordariomycetes</taxon>
        <taxon>Xylariomycetidae</taxon>
        <taxon>Xylariales</taxon>
        <taxon>Xylariaceae</taxon>
        <taxon>Xylaria</taxon>
    </lineage>
</organism>
<dbReference type="Proteomes" id="UP000319160">
    <property type="component" value="Unassembled WGS sequence"/>
</dbReference>
<feature type="signal peptide" evidence="2">
    <location>
        <begin position="1"/>
        <end position="16"/>
    </location>
</feature>
<reference evidence="4" key="1">
    <citation type="submission" date="2019-06" db="EMBL/GenBank/DDBJ databases">
        <title>Draft genome sequence of the griseofulvin-producing fungus Xylaria cubensis strain G536.</title>
        <authorList>
            <person name="Mead M.E."/>
            <person name="Raja H.A."/>
            <person name="Steenwyk J.L."/>
            <person name="Knowles S.L."/>
            <person name="Oberlies N.H."/>
            <person name="Rokas A."/>
        </authorList>
    </citation>
    <scope>NUCLEOTIDE SEQUENCE [LARGE SCALE GENOMIC DNA]</scope>
    <source>
        <strain evidence="4">G536</strain>
    </source>
</reference>
<evidence type="ECO:0000256" key="1">
    <source>
        <dbReference type="SAM" id="MobiDB-lite"/>
    </source>
</evidence>
<feature type="chain" id="PRO_5022026171" evidence="2">
    <location>
        <begin position="17"/>
        <end position="224"/>
    </location>
</feature>
<evidence type="ECO:0000313" key="3">
    <source>
        <dbReference type="EMBL" id="TRX96477.1"/>
    </source>
</evidence>
<keyword evidence="2" id="KW-0732">Signal</keyword>
<protein>
    <submittedName>
        <fullName evidence="3">Uncharacterized protein</fullName>
    </submittedName>
</protein>
<evidence type="ECO:0000313" key="4">
    <source>
        <dbReference type="Proteomes" id="UP000319160"/>
    </source>
</evidence>
<feature type="region of interest" description="Disordered" evidence="1">
    <location>
        <begin position="173"/>
        <end position="204"/>
    </location>
</feature>
<gene>
    <name evidence="3" type="ORF">FHL15_002749</name>
</gene>
<dbReference type="EMBL" id="VFLP01000011">
    <property type="protein sequence ID" value="TRX96477.1"/>
    <property type="molecule type" value="Genomic_DNA"/>
</dbReference>
<sequence>MKYTPAVALLPLLASAANIDARQTADLKYEISDFSAACKVDSIYCFYEISIVTSDNPEFKVSCDATGTSDNGELPAISKTQCGTYTISVAKLDDGGLVLTVGSNSGRLTGSYIISNKDLAISTSSDHTVQSYDGDTSFTIDVKSASSASTSASGTSTTTPIFTAPFSPSASPSASSVSSTAASEPSTTGSTTSSSPSPSKTNGAARESAFAGAMFAVGVMAFMF</sequence>
<comment type="caution">
    <text evidence="3">The sequence shown here is derived from an EMBL/GenBank/DDBJ whole genome shotgun (WGS) entry which is preliminary data.</text>
</comment>
<keyword evidence="4" id="KW-1185">Reference proteome</keyword>
<evidence type="ECO:0000256" key="2">
    <source>
        <dbReference type="SAM" id="SignalP"/>
    </source>
</evidence>
<feature type="compositionally biased region" description="Low complexity" evidence="1">
    <location>
        <begin position="173"/>
        <end position="199"/>
    </location>
</feature>
<name>A0A553I8E6_9PEZI</name>
<proteinExistence type="predicted"/>
<accession>A0A553I8E6</accession>
<dbReference type="OrthoDB" id="4761748at2759"/>
<dbReference type="AlphaFoldDB" id="A0A553I8E6"/>